<dbReference type="AlphaFoldDB" id="A0A4Y3L153"/>
<dbReference type="InterPro" id="IPR011047">
    <property type="entry name" value="Quinoprotein_ADH-like_sf"/>
</dbReference>
<dbReference type="SUPFAM" id="SSF50998">
    <property type="entry name" value="Quinoprotein alcohol dehydrogenase-like"/>
    <property type="match status" value="1"/>
</dbReference>
<feature type="domain" description="Pyrrolo-quinoline quinone repeat" evidence="3">
    <location>
        <begin position="432"/>
        <end position="522"/>
    </location>
</feature>
<keyword evidence="2" id="KW-1133">Transmembrane helix</keyword>
<dbReference type="InterPro" id="IPR002372">
    <property type="entry name" value="PQQ_rpt_dom"/>
</dbReference>
<protein>
    <recommendedName>
        <fullName evidence="3">Pyrrolo-quinoline quinone repeat domain-containing protein</fullName>
    </recommendedName>
</protein>
<feature type="compositionally biased region" description="Basic and acidic residues" evidence="1">
    <location>
        <begin position="1"/>
        <end position="16"/>
    </location>
</feature>
<sequence length="547" mass="53830">MHEVELVERSDADRGDALAGDAAGPGPGGSADRAPGGTRAGARAGGAFVRRHRVRRHRVRLVAAGLVVVAALAVGTVRDARADRARAAALALAPAVLDAVDPAGGSGLERWRRPLLDGLVTGDGLVVTFGVTAAGRGGVAAYDAATGEPRWDADVDAVGPQGELTCVLTSGGAGARLGDGGPGAAAADPVGRAGGDAGAGAGAGAGGRAVGGDATVACVAVPAVGKEAWGGLGRRGDVRVVVLDAATGTLVRDDPADRSDVHLTALGPDLVVTRTVPGGAVRVTREDARSGAEAWTSDVDARAADARGPQQAVARVERGLLVVDAGAVRVLDADGDAVDAWPAGVARPDVPVVLAADDGSEPDLTLTARPEGVGGDPAEGDDGSSMTLRAGDAGDAGDAGAEAADARAADAGPEQADAGAEPVGERWTARTPADSVLVVGGRVVTASATGALTARDAESGDVLWASDATTWSGSRASAGLGAVQTDGVHVLVPLVLADGSPVLVAVDPVDGRAAWTAVLPPDVRSVERAGRRLLGRTATEVVALGQD</sequence>
<proteinExistence type="predicted"/>
<gene>
    <name evidence="4" type="ORF">CCE01nite_32140</name>
</gene>
<dbReference type="PANTHER" id="PTHR34512:SF30">
    <property type="entry name" value="OUTER MEMBRANE PROTEIN ASSEMBLY FACTOR BAMB"/>
    <property type="match status" value="1"/>
</dbReference>
<keyword evidence="5" id="KW-1185">Reference proteome</keyword>
<evidence type="ECO:0000313" key="5">
    <source>
        <dbReference type="Proteomes" id="UP000317046"/>
    </source>
</evidence>
<comment type="caution">
    <text evidence="4">The sequence shown here is derived from an EMBL/GenBank/DDBJ whole genome shotgun (WGS) entry which is preliminary data.</text>
</comment>
<dbReference type="SMART" id="SM00564">
    <property type="entry name" value="PQQ"/>
    <property type="match status" value="2"/>
</dbReference>
<name>A0A4Y3L153_9CELL</name>
<feature type="compositionally biased region" description="Low complexity" evidence="1">
    <location>
        <begin position="390"/>
        <end position="403"/>
    </location>
</feature>
<reference evidence="4" key="1">
    <citation type="submission" date="2019-06" db="EMBL/GenBank/DDBJ databases">
        <title>Whole genome shotgun sequence of Cellulomonas cellasea NBRC 3753.</title>
        <authorList>
            <person name="Hosoyama A."/>
            <person name="Uohara A."/>
            <person name="Ohji S."/>
            <person name="Ichikawa N."/>
        </authorList>
    </citation>
    <scope>NUCLEOTIDE SEQUENCE [LARGE SCALE GENOMIC DNA]</scope>
    <source>
        <strain evidence="4">NBRC 3753</strain>
    </source>
</reference>
<feature type="compositionally biased region" description="Low complexity" evidence="1">
    <location>
        <begin position="409"/>
        <end position="421"/>
    </location>
</feature>
<dbReference type="InterPro" id="IPR015943">
    <property type="entry name" value="WD40/YVTN_repeat-like_dom_sf"/>
</dbReference>
<accession>A0A4Y3L153</accession>
<dbReference type="Pfam" id="PF13360">
    <property type="entry name" value="PQQ_2"/>
    <property type="match status" value="1"/>
</dbReference>
<feature type="compositionally biased region" description="Low complexity" evidence="1">
    <location>
        <begin position="30"/>
        <end position="44"/>
    </location>
</feature>
<keyword evidence="2" id="KW-0472">Membrane</keyword>
<evidence type="ECO:0000259" key="3">
    <source>
        <dbReference type="Pfam" id="PF13360"/>
    </source>
</evidence>
<evidence type="ECO:0000256" key="1">
    <source>
        <dbReference type="SAM" id="MobiDB-lite"/>
    </source>
</evidence>
<evidence type="ECO:0000256" key="2">
    <source>
        <dbReference type="SAM" id="Phobius"/>
    </source>
</evidence>
<feature type="region of interest" description="Disordered" evidence="1">
    <location>
        <begin position="355"/>
        <end position="429"/>
    </location>
</feature>
<keyword evidence="2" id="KW-0812">Transmembrane</keyword>
<organism evidence="4 5">
    <name type="scientific">Cellulomonas cellasea</name>
    <dbReference type="NCBI Taxonomy" id="43670"/>
    <lineage>
        <taxon>Bacteria</taxon>
        <taxon>Bacillati</taxon>
        <taxon>Actinomycetota</taxon>
        <taxon>Actinomycetes</taxon>
        <taxon>Micrococcales</taxon>
        <taxon>Cellulomonadaceae</taxon>
        <taxon>Cellulomonas</taxon>
    </lineage>
</organism>
<dbReference type="Proteomes" id="UP000317046">
    <property type="component" value="Unassembled WGS sequence"/>
</dbReference>
<evidence type="ECO:0000313" key="4">
    <source>
        <dbReference type="EMBL" id="GEA89265.1"/>
    </source>
</evidence>
<dbReference type="EMBL" id="BJLR01000030">
    <property type="protein sequence ID" value="GEA89265.1"/>
    <property type="molecule type" value="Genomic_DNA"/>
</dbReference>
<feature type="region of interest" description="Disordered" evidence="1">
    <location>
        <begin position="1"/>
        <end position="44"/>
    </location>
</feature>
<dbReference type="Gene3D" id="2.130.10.10">
    <property type="entry name" value="YVTN repeat-like/Quinoprotein amine dehydrogenase"/>
    <property type="match status" value="1"/>
</dbReference>
<feature type="transmembrane region" description="Helical" evidence="2">
    <location>
        <begin position="59"/>
        <end position="77"/>
    </location>
</feature>
<dbReference type="PANTHER" id="PTHR34512">
    <property type="entry name" value="CELL SURFACE PROTEIN"/>
    <property type="match status" value="1"/>
</dbReference>
<dbReference type="InterPro" id="IPR018391">
    <property type="entry name" value="PQQ_b-propeller_rpt"/>
</dbReference>